<sequence length="324" mass="35037">MSRIGSGRNGAVNDLELQGRDTLRTANQLSEALHANLMDWQVRPISRAGPIAARVRSGSVGQIRMIELSGEPFHGTRGRSEIATDGADFLGVLLQRSGTTHCQVGDVNTLVGPGDISLWYSGRPVEFHMPGPFQKLCMLIPVRCLEPVLQNPTSYEGVHLAAGNPLAALLGSYLTTLSDQVAGGQEDTASATADVTLELLAAAFRANAGKDHATPRKKLQNRVLQYIEARLSDPELTPAAIAKANGISPRYLYLLFETQGASVAGWIRQRRLARCRAALENQDDDQTVCEIAHSWGFSDAAHFSRLFKSAYGASPMSFKAPRKS</sequence>
<dbReference type="GO" id="GO:0003700">
    <property type="term" value="F:DNA-binding transcription factor activity"/>
    <property type="evidence" value="ECO:0007669"/>
    <property type="project" value="InterPro"/>
</dbReference>
<protein>
    <submittedName>
        <fullName evidence="5">Helix-turn-helix domain-containing protein</fullName>
    </submittedName>
</protein>
<evidence type="ECO:0000256" key="3">
    <source>
        <dbReference type="ARBA" id="ARBA00023163"/>
    </source>
</evidence>
<keyword evidence="2" id="KW-0238">DNA-binding</keyword>
<organism evidence="5 6">
    <name type="scientific">Brucella intermedia GD04153</name>
    <dbReference type="NCBI Taxonomy" id="2975438"/>
    <lineage>
        <taxon>Bacteria</taxon>
        <taxon>Pseudomonadati</taxon>
        <taxon>Pseudomonadota</taxon>
        <taxon>Alphaproteobacteria</taxon>
        <taxon>Hyphomicrobiales</taxon>
        <taxon>Brucellaceae</taxon>
        <taxon>Brucella/Ochrobactrum group</taxon>
        <taxon>Brucella</taxon>
    </lineage>
</organism>
<dbReference type="InterPro" id="IPR035418">
    <property type="entry name" value="AraC-bd_2"/>
</dbReference>
<dbReference type="InterPro" id="IPR018060">
    <property type="entry name" value="HTH_AraC"/>
</dbReference>
<keyword evidence="3" id="KW-0804">Transcription</keyword>
<dbReference type="EMBL" id="JAODYY010000027">
    <property type="protein sequence ID" value="MDH0127108.1"/>
    <property type="molecule type" value="Genomic_DNA"/>
</dbReference>
<dbReference type="PANTHER" id="PTHR46796:SF6">
    <property type="entry name" value="ARAC SUBFAMILY"/>
    <property type="match status" value="1"/>
</dbReference>
<dbReference type="PANTHER" id="PTHR46796">
    <property type="entry name" value="HTH-TYPE TRANSCRIPTIONAL ACTIVATOR RHAS-RELATED"/>
    <property type="match status" value="1"/>
</dbReference>
<evidence type="ECO:0000313" key="6">
    <source>
        <dbReference type="Proteomes" id="UP001158087"/>
    </source>
</evidence>
<dbReference type="PRINTS" id="PR00032">
    <property type="entry name" value="HTHARAC"/>
</dbReference>
<name>A0AA42H7N8_9HYPH</name>
<dbReference type="GO" id="GO:0043565">
    <property type="term" value="F:sequence-specific DNA binding"/>
    <property type="evidence" value="ECO:0007669"/>
    <property type="project" value="InterPro"/>
</dbReference>
<dbReference type="SUPFAM" id="SSF46689">
    <property type="entry name" value="Homeodomain-like"/>
    <property type="match status" value="1"/>
</dbReference>
<dbReference type="Proteomes" id="UP001158087">
    <property type="component" value="Unassembled WGS sequence"/>
</dbReference>
<dbReference type="Pfam" id="PF12833">
    <property type="entry name" value="HTH_18"/>
    <property type="match status" value="1"/>
</dbReference>
<feature type="domain" description="HTH araC/xylS-type" evidence="4">
    <location>
        <begin position="221"/>
        <end position="321"/>
    </location>
</feature>
<reference evidence="5" key="1">
    <citation type="submission" date="2022-09" db="EMBL/GenBank/DDBJ databases">
        <title>Intensive care unit water sources are persistently colonized with multi-drug resistant bacteria and are the site of extensive horizontal gene transfer of antibiotic resistance genes.</title>
        <authorList>
            <person name="Diorio-Toth L."/>
        </authorList>
    </citation>
    <scope>NUCLEOTIDE SEQUENCE</scope>
    <source>
        <strain evidence="5">GD04153</strain>
    </source>
</reference>
<proteinExistence type="predicted"/>
<accession>A0AA42H7N8</accession>
<dbReference type="AlphaFoldDB" id="A0AA42H7N8"/>
<keyword evidence="1" id="KW-0805">Transcription regulation</keyword>
<dbReference type="InterPro" id="IPR020449">
    <property type="entry name" value="Tscrpt_reg_AraC-type_HTH"/>
</dbReference>
<dbReference type="SMART" id="SM00342">
    <property type="entry name" value="HTH_ARAC"/>
    <property type="match status" value="1"/>
</dbReference>
<evidence type="ECO:0000313" key="5">
    <source>
        <dbReference type="EMBL" id="MDH0127108.1"/>
    </source>
</evidence>
<evidence type="ECO:0000256" key="2">
    <source>
        <dbReference type="ARBA" id="ARBA00023125"/>
    </source>
</evidence>
<evidence type="ECO:0000259" key="4">
    <source>
        <dbReference type="PROSITE" id="PS01124"/>
    </source>
</evidence>
<dbReference type="Gene3D" id="1.10.10.60">
    <property type="entry name" value="Homeodomain-like"/>
    <property type="match status" value="1"/>
</dbReference>
<dbReference type="PROSITE" id="PS01124">
    <property type="entry name" value="HTH_ARAC_FAMILY_2"/>
    <property type="match status" value="1"/>
</dbReference>
<comment type="caution">
    <text evidence="5">The sequence shown here is derived from an EMBL/GenBank/DDBJ whole genome shotgun (WGS) entry which is preliminary data.</text>
</comment>
<dbReference type="Pfam" id="PF14525">
    <property type="entry name" value="AraC_binding_2"/>
    <property type="match status" value="1"/>
</dbReference>
<dbReference type="InterPro" id="IPR050204">
    <property type="entry name" value="AraC_XylS_family_regulators"/>
</dbReference>
<dbReference type="InterPro" id="IPR009057">
    <property type="entry name" value="Homeodomain-like_sf"/>
</dbReference>
<evidence type="ECO:0000256" key="1">
    <source>
        <dbReference type="ARBA" id="ARBA00023015"/>
    </source>
</evidence>
<gene>
    <name evidence="5" type="ORF">N7376_24375</name>
</gene>